<organism evidence="10">
    <name type="scientific">invertebrate metagenome</name>
    <dbReference type="NCBI Taxonomy" id="1711999"/>
    <lineage>
        <taxon>unclassified sequences</taxon>
        <taxon>metagenomes</taxon>
        <taxon>organismal metagenomes</taxon>
    </lineage>
</organism>
<sequence length="410" mass="44945">MFESALMRQYATAAGLSEATLIVNTCAVTREAERQARQAIRRLKREQPDMQIIVTGCAAHLNPESFTAMPEVNRVLNNAEKLLAENWRGEESNSSASRPGQTVTSHNSRLLLSEFAERTRAFLPVQQGCNHRCTFCTIPLTRGPSRSLSPAQVVAQACALTTAGYRELVLTGIDLTAYGLDLSADDSSENARYGVGRLIEKLLMEVPGLERLRLSSLDPAEIEEELFAIFGADRRCMPHIHLSIQAGDDLILKRMKRRHSRADVIQVTRRLQALRPEMTLGADFIVGFPTESEVMFTNTLRLVAECGLTHLHIFPFSVRPGTAAARMPAVASTIVQERAARLRAVAAESLASLLACRVGTLADVLLEKPNFGYSEDYLPVRLSSTAVPGTIVRVRLATATATDLHGDILP</sequence>
<keyword evidence="3 10" id="KW-0808">Transferase</keyword>
<dbReference type="InterPro" id="IPR005839">
    <property type="entry name" value="Methylthiotransferase"/>
</dbReference>
<dbReference type="InterPro" id="IPR023404">
    <property type="entry name" value="rSAM_horseshoe"/>
</dbReference>
<dbReference type="InterPro" id="IPR058240">
    <property type="entry name" value="rSAM_sf"/>
</dbReference>
<dbReference type="NCBIfam" id="TIGR01579">
    <property type="entry name" value="MiaB-like-C"/>
    <property type="match status" value="1"/>
</dbReference>
<dbReference type="InterPro" id="IPR020612">
    <property type="entry name" value="Methylthiotransferase_CS"/>
</dbReference>
<dbReference type="AlphaFoldDB" id="A0A484H6F7"/>
<evidence type="ECO:0000256" key="4">
    <source>
        <dbReference type="ARBA" id="ARBA00022691"/>
    </source>
</evidence>
<feature type="domain" description="MTTase N-terminal" evidence="8">
    <location>
        <begin position="1"/>
        <end position="92"/>
    </location>
</feature>
<dbReference type="PROSITE" id="PS51449">
    <property type="entry name" value="MTTASE_N"/>
    <property type="match status" value="1"/>
</dbReference>
<evidence type="ECO:0000259" key="8">
    <source>
        <dbReference type="PROSITE" id="PS51449"/>
    </source>
</evidence>
<evidence type="ECO:0000256" key="3">
    <source>
        <dbReference type="ARBA" id="ARBA00022679"/>
    </source>
</evidence>
<dbReference type="PANTHER" id="PTHR11918">
    <property type="entry name" value="RADICAL SAM PROTEINS"/>
    <property type="match status" value="1"/>
</dbReference>
<keyword evidence="6" id="KW-0408">Iron</keyword>
<dbReference type="GO" id="GO:0051539">
    <property type="term" value="F:4 iron, 4 sulfur cluster binding"/>
    <property type="evidence" value="ECO:0007669"/>
    <property type="project" value="UniProtKB-KW"/>
</dbReference>
<evidence type="ECO:0000256" key="1">
    <source>
        <dbReference type="ARBA" id="ARBA00001966"/>
    </source>
</evidence>
<protein>
    <submittedName>
        <fullName evidence="10">tRNA-t(6)A37 methylthiotransferase</fullName>
    </submittedName>
</protein>
<dbReference type="SMART" id="SM00729">
    <property type="entry name" value="Elp3"/>
    <property type="match status" value="1"/>
</dbReference>
<evidence type="ECO:0000313" key="10">
    <source>
        <dbReference type="EMBL" id="VBB68981.1"/>
    </source>
</evidence>
<dbReference type="Gene3D" id="3.40.50.12160">
    <property type="entry name" value="Methylthiotransferase, N-terminal domain"/>
    <property type="match status" value="1"/>
</dbReference>
<dbReference type="SFLD" id="SFLDS00029">
    <property type="entry name" value="Radical_SAM"/>
    <property type="match status" value="1"/>
</dbReference>
<accession>A0A484H6F7</accession>
<dbReference type="Gene3D" id="3.80.30.20">
    <property type="entry name" value="tm_1862 like domain"/>
    <property type="match status" value="1"/>
</dbReference>
<dbReference type="GO" id="GO:0046872">
    <property type="term" value="F:metal ion binding"/>
    <property type="evidence" value="ECO:0007669"/>
    <property type="project" value="UniProtKB-KW"/>
</dbReference>
<evidence type="ECO:0000256" key="2">
    <source>
        <dbReference type="ARBA" id="ARBA00022485"/>
    </source>
</evidence>
<keyword evidence="5" id="KW-0479">Metal-binding</keyword>
<proteinExistence type="predicted"/>
<comment type="cofactor">
    <cofactor evidence="1">
        <name>[4Fe-4S] cluster</name>
        <dbReference type="ChEBI" id="CHEBI:49883"/>
    </cofactor>
</comment>
<dbReference type="InterPro" id="IPR013848">
    <property type="entry name" value="Methylthiotransferase_N"/>
</dbReference>
<dbReference type="CDD" id="cd01335">
    <property type="entry name" value="Radical_SAM"/>
    <property type="match status" value="1"/>
</dbReference>
<keyword evidence="2" id="KW-0004">4Fe-4S</keyword>
<evidence type="ECO:0000256" key="5">
    <source>
        <dbReference type="ARBA" id="ARBA00022723"/>
    </source>
</evidence>
<dbReference type="InterPro" id="IPR006467">
    <property type="entry name" value="MiaB-like_bact"/>
</dbReference>
<dbReference type="SFLD" id="SFLDG01082">
    <property type="entry name" value="B12-binding_domain_containing"/>
    <property type="match status" value="1"/>
</dbReference>
<reference evidence="10" key="1">
    <citation type="submission" date="2018-10" db="EMBL/GenBank/DDBJ databases">
        <authorList>
            <person name="Gruber-Vodicka H."/>
            <person name="Jaeckle O."/>
        </authorList>
    </citation>
    <scope>NUCLEOTIDE SEQUENCE</scope>
</reference>
<evidence type="ECO:0000259" key="9">
    <source>
        <dbReference type="PROSITE" id="PS51918"/>
    </source>
</evidence>
<dbReference type="NCBIfam" id="TIGR00089">
    <property type="entry name" value="MiaB/RimO family radical SAM methylthiotransferase"/>
    <property type="match status" value="1"/>
</dbReference>
<dbReference type="GO" id="GO:0035598">
    <property type="term" value="F:tRNA (N(6)-L-threonylcarbamoyladenosine(37)-C(2))-methylthiotransferase activity"/>
    <property type="evidence" value="ECO:0007669"/>
    <property type="project" value="TreeGrafter"/>
</dbReference>
<dbReference type="Pfam" id="PF04055">
    <property type="entry name" value="Radical_SAM"/>
    <property type="match status" value="1"/>
</dbReference>
<dbReference type="InterPro" id="IPR007197">
    <property type="entry name" value="rSAM"/>
</dbReference>
<name>A0A484H6F7_9ZZZZ</name>
<dbReference type="PANTHER" id="PTHR11918:SF45">
    <property type="entry name" value="THREONYLCARBAMOYLADENOSINE TRNA METHYLTHIOTRANSFERASE"/>
    <property type="match status" value="1"/>
</dbReference>
<dbReference type="InterPro" id="IPR006638">
    <property type="entry name" value="Elp3/MiaA/NifB-like_rSAM"/>
</dbReference>
<dbReference type="InterPro" id="IPR038135">
    <property type="entry name" value="Methylthiotransferase_N_sf"/>
</dbReference>
<dbReference type="PROSITE" id="PS01278">
    <property type="entry name" value="MTTASE_RADICAL"/>
    <property type="match status" value="1"/>
</dbReference>
<feature type="domain" description="Radical SAM core" evidence="9">
    <location>
        <begin position="115"/>
        <end position="352"/>
    </location>
</feature>
<dbReference type="PROSITE" id="PS51918">
    <property type="entry name" value="RADICAL_SAM"/>
    <property type="match status" value="1"/>
</dbReference>
<keyword evidence="7" id="KW-0411">Iron-sulfur</keyword>
<gene>
    <name evidence="10" type="ORF">RIEGSTA812A_PEG_454</name>
</gene>
<evidence type="ECO:0000256" key="7">
    <source>
        <dbReference type="ARBA" id="ARBA00023014"/>
    </source>
</evidence>
<keyword evidence="4" id="KW-0949">S-adenosyl-L-methionine</keyword>
<dbReference type="EMBL" id="LR026963">
    <property type="protein sequence ID" value="VBB68981.1"/>
    <property type="molecule type" value="Genomic_DNA"/>
</dbReference>
<dbReference type="SUPFAM" id="SSF102114">
    <property type="entry name" value="Radical SAM enzymes"/>
    <property type="match status" value="1"/>
</dbReference>
<evidence type="ECO:0000256" key="6">
    <source>
        <dbReference type="ARBA" id="ARBA00023004"/>
    </source>
</evidence>
<dbReference type="Pfam" id="PF00919">
    <property type="entry name" value="UPF0004"/>
    <property type="match status" value="1"/>
</dbReference>